<dbReference type="InterPro" id="IPR043502">
    <property type="entry name" value="DNA/RNA_pol_sf"/>
</dbReference>
<dbReference type="InterPro" id="IPR050356">
    <property type="entry name" value="SulA_CellDiv_inhibitor"/>
</dbReference>
<dbReference type="Pfam" id="PF00817">
    <property type="entry name" value="IMS"/>
    <property type="match status" value="1"/>
</dbReference>
<dbReference type="KEGG" id="psn:Pedsa_1326"/>
<name>F0SEK3_PSESL</name>
<dbReference type="InterPro" id="IPR001126">
    <property type="entry name" value="UmuC"/>
</dbReference>
<evidence type="ECO:0000256" key="1">
    <source>
        <dbReference type="ARBA" id="ARBA00010945"/>
    </source>
</evidence>
<dbReference type="InterPro" id="IPR043128">
    <property type="entry name" value="Rev_trsase/Diguanyl_cyclase"/>
</dbReference>
<evidence type="ECO:0000256" key="2">
    <source>
        <dbReference type="ARBA" id="ARBA00022763"/>
    </source>
</evidence>
<dbReference type="Gene3D" id="3.30.70.270">
    <property type="match status" value="1"/>
</dbReference>
<dbReference type="GO" id="GO:0006281">
    <property type="term" value="P:DNA repair"/>
    <property type="evidence" value="ECO:0007669"/>
    <property type="project" value="InterPro"/>
</dbReference>
<keyword evidence="5" id="KW-1185">Reference proteome</keyword>
<protein>
    <submittedName>
        <fullName evidence="4">DNA repair nucleotidyltransferase/DNA polymerase</fullName>
    </submittedName>
</protein>
<reference evidence="5" key="2">
    <citation type="submission" date="2011-02" db="EMBL/GenBank/DDBJ databases">
        <title>The complete genome of Pedobacter saltans DSM 12145.</title>
        <authorList>
            <consortium name="US DOE Joint Genome Institute (JGI-PGF)"/>
            <person name="Lucas S."/>
            <person name="Copeland A."/>
            <person name="Lapidus A."/>
            <person name="Bruce D."/>
            <person name="Goodwin L."/>
            <person name="Pitluck S."/>
            <person name="Kyrpides N."/>
            <person name="Mavromatis K."/>
            <person name="Pagani I."/>
            <person name="Ivanova N."/>
            <person name="Ovchinnikova G."/>
            <person name="Lu M."/>
            <person name="Detter J.C."/>
            <person name="Han C."/>
            <person name="Land M."/>
            <person name="Hauser L."/>
            <person name="Markowitz V."/>
            <person name="Cheng J.-F."/>
            <person name="Hugenholtz P."/>
            <person name="Woyke T."/>
            <person name="Wu D."/>
            <person name="Tindall B."/>
            <person name="Pomrenke H.G."/>
            <person name="Brambilla E."/>
            <person name="Klenk H.-P."/>
            <person name="Eisen J.A."/>
        </authorList>
    </citation>
    <scope>NUCLEOTIDE SEQUENCE [LARGE SCALE GENOMIC DNA]</scope>
    <source>
        <strain evidence="5">ATCC 51119 / DSM 12145 / JCM 21818 / LMG 10337 / NBRC 100064 / NCIMB 13643</strain>
    </source>
</reference>
<keyword evidence="2" id="KW-0227">DNA damage</keyword>
<dbReference type="EMBL" id="CP002545">
    <property type="protein sequence ID" value="ADY51893.1"/>
    <property type="molecule type" value="Genomic_DNA"/>
</dbReference>
<dbReference type="Proteomes" id="UP000000310">
    <property type="component" value="Chromosome"/>
</dbReference>
<proteinExistence type="inferred from homology"/>
<evidence type="ECO:0000259" key="3">
    <source>
        <dbReference type="PROSITE" id="PS50173"/>
    </source>
</evidence>
<evidence type="ECO:0000313" key="4">
    <source>
        <dbReference type="EMBL" id="ADY51893.1"/>
    </source>
</evidence>
<dbReference type="PANTHER" id="PTHR35369">
    <property type="entry name" value="BLR3025 PROTEIN-RELATED"/>
    <property type="match status" value="1"/>
</dbReference>
<dbReference type="PANTHER" id="PTHR35369:SF2">
    <property type="entry name" value="BLR3025 PROTEIN"/>
    <property type="match status" value="1"/>
</dbReference>
<dbReference type="RefSeq" id="WP_013632392.1">
    <property type="nucleotide sequence ID" value="NC_015177.1"/>
</dbReference>
<dbReference type="HOGENOM" id="CLU_028184_1_1_10"/>
<dbReference type="SUPFAM" id="SSF56672">
    <property type="entry name" value="DNA/RNA polymerases"/>
    <property type="match status" value="1"/>
</dbReference>
<feature type="domain" description="UmuC" evidence="3">
    <location>
        <begin position="22"/>
        <end position="112"/>
    </location>
</feature>
<dbReference type="OrthoDB" id="625722at2"/>
<dbReference type="CDD" id="cd03468">
    <property type="entry name" value="PolY_like"/>
    <property type="match status" value="1"/>
</dbReference>
<dbReference type="Gene3D" id="3.40.1170.60">
    <property type="match status" value="1"/>
</dbReference>
<gene>
    <name evidence="4" type="ordered locus">Pedsa_1326</name>
</gene>
<dbReference type="AlphaFoldDB" id="F0SEK3"/>
<sequence>MQKRYLSIWFKYLLPDALAILRPELKELPLIIVVKERGRQLVKYCNDIALKEGIKTGITVADARALVPDIILEDYEEGSERQLLKELGEWCIRFSPAVAIDGNDSLLIDLSGCSHLWNGEIPYLKDLLNRLKAKGYHVRGAIADTIGAAWAIARFGKEKAIIPAGEQYRFLLSLPPAALRLESTLIQRLHKLGMYRLESFIDLPPSVLRRRFGEDLLLRIAQALGHVEEFLDFIYIPQPYTERLPCLEPIRTAKGIELAIAQLLDALCFRLRREGMGLRQALLKCYRVDGRMVTVSIGTHKPSHHMGHLQKLLGMRIAHIEPALGIELFILEASGIEPIELSQQAIWAISSEADELLVIELLDRIAMRAGKNAIQRFLPQEHYWPERSVKSVTNLDEQPSIPWSVYRPRPTHLLACPEPIRVTAPIPDYPPILFIYKGKKHIIKKADGPERIEREWWLEAGEHRDYYTVEDEAGRRYWLFRSGHYHHQQDQWFLHGFFA</sequence>
<dbReference type="eggNOG" id="COG0389">
    <property type="taxonomic scope" value="Bacteria"/>
</dbReference>
<dbReference type="PROSITE" id="PS50173">
    <property type="entry name" value="UMUC"/>
    <property type="match status" value="1"/>
</dbReference>
<dbReference type="STRING" id="762903.Pedsa_1326"/>
<comment type="similarity">
    <text evidence="1">Belongs to the DNA polymerase type-Y family.</text>
</comment>
<organism evidence="4 5">
    <name type="scientific">Pseudopedobacter saltans (strain ATCC 51119 / DSM 12145 / JCM 21818 / CCUG 39354 / LMG 10337 / NBRC 100064 / NCIMB 13643)</name>
    <name type="common">Pedobacter saltans</name>
    <dbReference type="NCBI Taxonomy" id="762903"/>
    <lineage>
        <taxon>Bacteria</taxon>
        <taxon>Pseudomonadati</taxon>
        <taxon>Bacteroidota</taxon>
        <taxon>Sphingobacteriia</taxon>
        <taxon>Sphingobacteriales</taxon>
        <taxon>Sphingobacteriaceae</taxon>
        <taxon>Pseudopedobacter</taxon>
    </lineage>
</organism>
<accession>F0SEK3</accession>
<evidence type="ECO:0000313" key="5">
    <source>
        <dbReference type="Proteomes" id="UP000000310"/>
    </source>
</evidence>
<reference evidence="4 5" key="1">
    <citation type="journal article" date="2011" name="Stand. Genomic Sci.">
        <title>Complete genome sequence of the gliding, heparinolytic Pedobacter saltans type strain (113).</title>
        <authorList>
            <person name="Liolios K."/>
            <person name="Sikorski J."/>
            <person name="Lu M."/>
            <person name="Nolan M."/>
            <person name="Lapidus A."/>
            <person name="Lucas S."/>
            <person name="Hammon N."/>
            <person name="Deshpande S."/>
            <person name="Cheng J.F."/>
            <person name="Tapia R."/>
            <person name="Han C."/>
            <person name="Goodwin L."/>
            <person name="Pitluck S."/>
            <person name="Huntemann M."/>
            <person name="Ivanova N."/>
            <person name="Pagani I."/>
            <person name="Mavromatis K."/>
            <person name="Ovchinikova G."/>
            <person name="Pati A."/>
            <person name="Chen A."/>
            <person name="Palaniappan K."/>
            <person name="Land M."/>
            <person name="Hauser L."/>
            <person name="Brambilla E.M."/>
            <person name="Kotsyurbenko O."/>
            <person name="Rohde M."/>
            <person name="Tindall B.J."/>
            <person name="Abt B."/>
            <person name="Goker M."/>
            <person name="Detter J.C."/>
            <person name="Woyke T."/>
            <person name="Bristow J."/>
            <person name="Eisen J.A."/>
            <person name="Markowitz V."/>
            <person name="Hugenholtz P."/>
            <person name="Klenk H.P."/>
            <person name="Kyrpides N.C."/>
        </authorList>
    </citation>
    <scope>NUCLEOTIDE SEQUENCE [LARGE SCALE GENOMIC DNA]</scope>
    <source>
        <strain evidence="5">ATCC 51119 / DSM 12145 / JCM 21818 / LMG 10337 / NBRC 100064 / NCIMB 13643</strain>
    </source>
</reference>